<dbReference type="AlphaFoldDB" id="A0A0C3BT43"/>
<feature type="compositionally biased region" description="Polar residues" evidence="1">
    <location>
        <begin position="200"/>
        <end position="213"/>
    </location>
</feature>
<keyword evidence="3" id="KW-1185">Reference proteome</keyword>
<organism evidence="2 3">
    <name type="scientific">Piloderma croceum (strain F 1598)</name>
    <dbReference type="NCBI Taxonomy" id="765440"/>
    <lineage>
        <taxon>Eukaryota</taxon>
        <taxon>Fungi</taxon>
        <taxon>Dikarya</taxon>
        <taxon>Basidiomycota</taxon>
        <taxon>Agaricomycotina</taxon>
        <taxon>Agaricomycetes</taxon>
        <taxon>Agaricomycetidae</taxon>
        <taxon>Atheliales</taxon>
        <taxon>Atheliaceae</taxon>
        <taxon>Piloderma</taxon>
    </lineage>
</organism>
<evidence type="ECO:0000313" key="2">
    <source>
        <dbReference type="EMBL" id="KIM80517.1"/>
    </source>
</evidence>
<feature type="region of interest" description="Disordered" evidence="1">
    <location>
        <begin position="63"/>
        <end position="84"/>
    </location>
</feature>
<feature type="compositionally biased region" description="Basic and acidic residues" evidence="1">
    <location>
        <begin position="216"/>
        <end position="232"/>
    </location>
</feature>
<feature type="region of interest" description="Disordered" evidence="1">
    <location>
        <begin position="175"/>
        <end position="254"/>
    </location>
</feature>
<evidence type="ECO:0000256" key="1">
    <source>
        <dbReference type="SAM" id="MobiDB-lite"/>
    </source>
</evidence>
<feature type="compositionally biased region" description="Basic and acidic residues" evidence="1">
    <location>
        <begin position="137"/>
        <end position="147"/>
    </location>
</feature>
<sequence>MQKPDPHCRDKRRTGPPGGGLLPEIPLVKTMDRSGTSGWPRSDAMSHDLASCAAVDDGRHAVSTKTAHHSISRYSGGTSPPVNDRTFPQRFACSKPEPERSSKFMWEESTHGDELGEPPFQKTKELANPQWGLSLKPDSHSRMSELSRRAERQKILLDRMDKWQNNQLFAANEYNTSDVPGYSSVDGYNPGKLEPPDTNGELSNPNRRSNHSLYSEYRRPQRPENTHRERQKQTFAQRDGPNIKGGSALKRTSRGQQDWINADYLVTLELEREEVRRANLETFRLRAQLAEAKRERGYDEPRSGKVAMKVPVADRAQFWSCYWD</sequence>
<protein>
    <submittedName>
        <fullName evidence="2">Uncharacterized protein</fullName>
    </submittedName>
</protein>
<dbReference type="EMBL" id="KN833003">
    <property type="protein sequence ID" value="KIM80517.1"/>
    <property type="molecule type" value="Genomic_DNA"/>
</dbReference>
<dbReference type="Proteomes" id="UP000054166">
    <property type="component" value="Unassembled WGS sequence"/>
</dbReference>
<name>A0A0C3BT43_PILCF</name>
<feature type="region of interest" description="Disordered" evidence="1">
    <location>
        <begin position="128"/>
        <end position="147"/>
    </location>
</feature>
<feature type="region of interest" description="Disordered" evidence="1">
    <location>
        <begin position="1"/>
        <end position="44"/>
    </location>
</feature>
<feature type="compositionally biased region" description="Polar residues" evidence="1">
    <location>
        <begin position="72"/>
        <end position="81"/>
    </location>
</feature>
<accession>A0A0C3BT43</accession>
<reference evidence="3" key="2">
    <citation type="submission" date="2015-01" db="EMBL/GenBank/DDBJ databases">
        <title>Evolutionary Origins and Diversification of the Mycorrhizal Mutualists.</title>
        <authorList>
            <consortium name="DOE Joint Genome Institute"/>
            <consortium name="Mycorrhizal Genomics Consortium"/>
            <person name="Kohler A."/>
            <person name="Kuo A."/>
            <person name="Nagy L.G."/>
            <person name="Floudas D."/>
            <person name="Copeland A."/>
            <person name="Barry K.W."/>
            <person name="Cichocki N."/>
            <person name="Veneault-Fourrey C."/>
            <person name="LaButti K."/>
            <person name="Lindquist E.A."/>
            <person name="Lipzen A."/>
            <person name="Lundell T."/>
            <person name="Morin E."/>
            <person name="Murat C."/>
            <person name="Riley R."/>
            <person name="Ohm R."/>
            <person name="Sun H."/>
            <person name="Tunlid A."/>
            <person name="Henrissat B."/>
            <person name="Grigoriev I.V."/>
            <person name="Hibbett D.S."/>
            <person name="Martin F."/>
        </authorList>
    </citation>
    <scope>NUCLEOTIDE SEQUENCE [LARGE SCALE GENOMIC DNA]</scope>
    <source>
        <strain evidence="3">F 1598</strain>
    </source>
</reference>
<gene>
    <name evidence="2" type="ORF">PILCRDRAFT_822239</name>
</gene>
<dbReference type="HOGENOM" id="CLU_858204_0_0_1"/>
<dbReference type="InParanoid" id="A0A0C3BT43"/>
<reference evidence="2 3" key="1">
    <citation type="submission" date="2014-04" db="EMBL/GenBank/DDBJ databases">
        <authorList>
            <consortium name="DOE Joint Genome Institute"/>
            <person name="Kuo A."/>
            <person name="Tarkka M."/>
            <person name="Buscot F."/>
            <person name="Kohler A."/>
            <person name="Nagy L.G."/>
            <person name="Floudas D."/>
            <person name="Copeland A."/>
            <person name="Barry K.W."/>
            <person name="Cichocki N."/>
            <person name="Veneault-Fourrey C."/>
            <person name="LaButti K."/>
            <person name="Lindquist E.A."/>
            <person name="Lipzen A."/>
            <person name="Lundell T."/>
            <person name="Morin E."/>
            <person name="Murat C."/>
            <person name="Sun H."/>
            <person name="Tunlid A."/>
            <person name="Henrissat B."/>
            <person name="Grigoriev I.V."/>
            <person name="Hibbett D.S."/>
            <person name="Martin F."/>
            <person name="Nordberg H.P."/>
            <person name="Cantor M.N."/>
            <person name="Hua S.X."/>
        </authorList>
    </citation>
    <scope>NUCLEOTIDE SEQUENCE [LARGE SCALE GENOMIC DNA]</scope>
    <source>
        <strain evidence="2 3">F 1598</strain>
    </source>
</reference>
<proteinExistence type="predicted"/>
<evidence type="ECO:0000313" key="3">
    <source>
        <dbReference type="Proteomes" id="UP000054166"/>
    </source>
</evidence>